<evidence type="ECO:0000313" key="2">
    <source>
        <dbReference type="Proteomes" id="UP000052023"/>
    </source>
</evidence>
<dbReference type="EMBL" id="LLYA01000199">
    <property type="protein sequence ID" value="KRR18282.1"/>
    <property type="molecule type" value="Genomic_DNA"/>
</dbReference>
<keyword evidence="2" id="KW-1185">Reference proteome</keyword>
<reference evidence="1 2" key="1">
    <citation type="submission" date="2014-03" db="EMBL/GenBank/DDBJ databases">
        <title>Bradyrhizobium valentinum sp. nov., isolated from effective nodules of Lupinus mariae-josephae, a lupine endemic of basic-lime soils in Eastern Spain.</title>
        <authorList>
            <person name="Duran D."/>
            <person name="Rey L."/>
            <person name="Navarro A."/>
            <person name="Busquets A."/>
            <person name="Imperial J."/>
            <person name="Ruiz-Argueso T."/>
        </authorList>
    </citation>
    <scope>NUCLEOTIDE SEQUENCE [LARGE SCALE GENOMIC DNA]</scope>
    <source>
        <strain evidence="1 2">Ro19</strain>
    </source>
</reference>
<name>A0A0R3MEA3_9BRAD</name>
<accession>A0A0R3MEA3</accession>
<gene>
    <name evidence="1" type="ORF">CQ13_35300</name>
</gene>
<dbReference type="AlphaFoldDB" id="A0A0R3MEA3"/>
<proteinExistence type="predicted"/>
<sequence>MVTEPLQTWCPAQCRRVVLRRGQQMYFVLSVQSSCAPIELSVLTPAADLLERLAAPSTKVVHSASFATNSEATEGQALPARRDRGAIGMCLSADDQTR</sequence>
<comment type="caution">
    <text evidence="1">The sequence shown here is derived from an EMBL/GenBank/DDBJ whole genome shotgun (WGS) entry which is preliminary data.</text>
</comment>
<protein>
    <submittedName>
        <fullName evidence="1">Uncharacterized protein</fullName>
    </submittedName>
</protein>
<dbReference type="Proteomes" id="UP000052023">
    <property type="component" value="Unassembled WGS sequence"/>
</dbReference>
<organism evidence="1 2">
    <name type="scientific">Bradyrhizobium retamae</name>
    <dbReference type="NCBI Taxonomy" id="1300035"/>
    <lineage>
        <taxon>Bacteria</taxon>
        <taxon>Pseudomonadati</taxon>
        <taxon>Pseudomonadota</taxon>
        <taxon>Alphaproteobacteria</taxon>
        <taxon>Hyphomicrobiales</taxon>
        <taxon>Nitrobacteraceae</taxon>
        <taxon>Bradyrhizobium</taxon>
    </lineage>
</organism>
<evidence type="ECO:0000313" key="1">
    <source>
        <dbReference type="EMBL" id="KRR18282.1"/>
    </source>
</evidence>